<dbReference type="Gene3D" id="3.10.105.10">
    <property type="entry name" value="Dipeptide-binding Protein, Domain 3"/>
    <property type="match status" value="1"/>
</dbReference>
<dbReference type="Gene3D" id="3.90.76.10">
    <property type="entry name" value="Dipeptide-binding Protein, Domain 1"/>
    <property type="match status" value="1"/>
</dbReference>
<accession>A0A1I2TKK5</accession>
<dbReference type="InterPro" id="IPR039424">
    <property type="entry name" value="SBP_5"/>
</dbReference>
<evidence type="ECO:0000259" key="6">
    <source>
        <dbReference type="Pfam" id="PF00496"/>
    </source>
</evidence>
<evidence type="ECO:0000256" key="4">
    <source>
        <dbReference type="ARBA" id="ARBA00022729"/>
    </source>
</evidence>
<dbReference type="PROSITE" id="PS51257">
    <property type="entry name" value="PROKAR_LIPOPROTEIN"/>
    <property type="match status" value="1"/>
</dbReference>
<dbReference type="STRING" id="341036.SAMN05660649_02307"/>
<dbReference type="InterPro" id="IPR030678">
    <property type="entry name" value="Peptide/Ni-bd"/>
</dbReference>
<feature type="domain" description="Solute-binding protein family 5" evidence="6">
    <location>
        <begin position="86"/>
        <end position="455"/>
    </location>
</feature>
<dbReference type="Pfam" id="PF00496">
    <property type="entry name" value="SBP_bac_5"/>
    <property type="match status" value="1"/>
</dbReference>
<dbReference type="PIRSF" id="PIRSF002741">
    <property type="entry name" value="MppA"/>
    <property type="match status" value="1"/>
</dbReference>
<dbReference type="PANTHER" id="PTHR30290:SF9">
    <property type="entry name" value="OLIGOPEPTIDE-BINDING PROTEIN APPA"/>
    <property type="match status" value="1"/>
</dbReference>
<dbReference type="Gene3D" id="3.40.190.10">
    <property type="entry name" value="Periplasmic binding protein-like II"/>
    <property type="match status" value="1"/>
</dbReference>
<dbReference type="GO" id="GO:0043190">
    <property type="term" value="C:ATP-binding cassette (ABC) transporter complex"/>
    <property type="evidence" value="ECO:0007669"/>
    <property type="project" value="InterPro"/>
</dbReference>
<evidence type="ECO:0000313" key="8">
    <source>
        <dbReference type="Proteomes" id="UP000199337"/>
    </source>
</evidence>
<keyword evidence="3" id="KW-0813">Transport</keyword>
<evidence type="ECO:0000256" key="1">
    <source>
        <dbReference type="ARBA" id="ARBA00004193"/>
    </source>
</evidence>
<evidence type="ECO:0000313" key="7">
    <source>
        <dbReference type="EMBL" id="SFG65343.1"/>
    </source>
</evidence>
<sequence>MKRRVFLFCSLMVLALSLLVAGCGGSKEESNDGGATGAQKSENVLVWGRGGDSPVLDPAIATDGEAAKVTINVFDTLVEYKPENTEVRPALAKEWSVSEDGLVWTFKLRDDVKFHDGTPFNADAVVYNFNRWMKKDNPLNNGECKYWMYMFNGYDEDSIVKSCEKTGDYEVKITLREPSAPFIQNIAMFSFGIASPTALEKYGNDFFKNPVGTGPFKFVEWVPDDRIVLEKNNEYWGEKAKVDKAVFRSIPDNAARFLELQAGTIDMMDGINPDDVAAAKSNENFQIILRPSMNIGYLSLNMEKEPFDNLKVRQAISHAINKQAIIDAFFAGLAKPAKNPMPPSLWGYNDDITDYEYDPAKAKALLAEAGFPDGFETTLWAMPVPRPYMQQPQKIAEAIQADLAAVGIKAEIVSYEWGQYLEKAENGEHDMVLLGWTGDNGDPDNFLYVLLDKDNAVKGSSSNYSFYKNDQVHDLFIKAQREMDQDKRADLYKQAQEIIHNDAPMVPLDHSTDPIVLMKYVKGYIPHPTGVEKINNVSVQ</sequence>
<dbReference type="Proteomes" id="UP000199337">
    <property type="component" value="Unassembled WGS sequence"/>
</dbReference>
<evidence type="ECO:0000256" key="3">
    <source>
        <dbReference type="ARBA" id="ARBA00022448"/>
    </source>
</evidence>
<dbReference type="AlphaFoldDB" id="A0A1I2TKK5"/>
<reference evidence="8" key="1">
    <citation type="submission" date="2016-10" db="EMBL/GenBank/DDBJ databases">
        <authorList>
            <person name="Varghese N."/>
            <person name="Submissions S."/>
        </authorList>
    </citation>
    <scope>NUCLEOTIDE SEQUENCE [LARGE SCALE GENOMIC DNA]</scope>
    <source>
        <strain evidence="8">DSM 17038</strain>
    </source>
</reference>
<dbReference type="GO" id="GO:0042597">
    <property type="term" value="C:periplasmic space"/>
    <property type="evidence" value="ECO:0007669"/>
    <property type="project" value="UniProtKB-ARBA"/>
</dbReference>
<dbReference type="FunFam" id="3.10.105.10:FF:000002">
    <property type="entry name" value="Dipeptide ABC transporter, substrate-binding protein"/>
    <property type="match status" value="1"/>
</dbReference>
<feature type="signal peptide" evidence="5">
    <location>
        <begin position="1"/>
        <end position="21"/>
    </location>
</feature>
<keyword evidence="4 5" id="KW-0732">Signal</keyword>
<dbReference type="PANTHER" id="PTHR30290">
    <property type="entry name" value="PERIPLASMIC BINDING COMPONENT OF ABC TRANSPORTER"/>
    <property type="match status" value="1"/>
</dbReference>
<evidence type="ECO:0000256" key="5">
    <source>
        <dbReference type="SAM" id="SignalP"/>
    </source>
</evidence>
<gene>
    <name evidence="7" type="ORF">SAMN05660649_02307</name>
</gene>
<dbReference type="PROSITE" id="PS01040">
    <property type="entry name" value="SBP_BACTERIAL_5"/>
    <property type="match status" value="1"/>
</dbReference>
<keyword evidence="8" id="KW-1185">Reference proteome</keyword>
<dbReference type="GO" id="GO:0015833">
    <property type="term" value="P:peptide transport"/>
    <property type="evidence" value="ECO:0007669"/>
    <property type="project" value="TreeGrafter"/>
</dbReference>
<dbReference type="EMBL" id="FOOX01000007">
    <property type="protein sequence ID" value="SFG65343.1"/>
    <property type="molecule type" value="Genomic_DNA"/>
</dbReference>
<comment type="subcellular location">
    <subcellularLocation>
        <location evidence="1">Cell membrane</location>
        <topology evidence="1">Lipid-anchor</topology>
    </subcellularLocation>
</comment>
<protein>
    <submittedName>
        <fullName evidence="7">Peptide/nickel transport system substrate-binding protein</fullName>
    </submittedName>
</protein>
<feature type="chain" id="PRO_5038596483" evidence="5">
    <location>
        <begin position="22"/>
        <end position="540"/>
    </location>
</feature>
<dbReference type="CDD" id="cd08493">
    <property type="entry name" value="PBP2_DppA_like"/>
    <property type="match status" value="1"/>
</dbReference>
<dbReference type="RefSeq" id="WP_238456423.1">
    <property type="nucleotide sequence ID" value="NZ_FOOX01000007.1"/>
</dbReference>
<dbReference type="SUPFAM" id="SSF53850">
    <property type="entry name" value="Periplasmic binding protein-like II"/>
    <property type="match status" value="1"/>
</dbReference>
<proteinExistence type="inferred from homology"/>
<name>A0A1I2TKK5_9FIRM</name>
<organism evidence="7 8">
    <name type="scientific">Desulfotruncus arcticus DSM 17038</name>
    <dbReference type="NCBI Taxonomy" id="1121424"/>
    <lineage>
        <taxon>Bacteria</taxon>
        <taxon>Bacillati</taxon>
        <taxon>Bacillota</taxon>
        <taxon>Clostridia</taxon>
        <taxon>Eubacteriales</taxon>
        <taxon>Desulfallaceae</taxon>
        <taxon>Desulfotruncus</taxon>
    </lineage>
</organism>
<dbReference type="GO" id="GO:1904680">
    <property type="term" value="F:peptide transmembrane transporter activity"/>
    <property type="evidence" value="ECO:0007669"/>
    <property type="project" value="TreeGrafter"/>
</dbReference>
<dbReference type="InterPro" id="IPR023765">
    <property type="entry name" value="SBP_5_CS"/>
</dbReference>
<dbReference type="InterPro" id="IPR000914">
    <property type="entry name" value="SBP_5_dom"/>
</dbReference>
<evidence type="ECO:0000256" key="2">
    <source>
        <dbReference type="ARBA" id="ARBA00005695"/>
    </source>
</evidence>
<comment type="similarity">
    <text evidence="2">Belongs to the bacterial solute-binding protein 5 family.</text>
</comment>